<protein>
    <submittedName>
        <fullName evidence="4">Peptidase C14</fullName>
    </submittedName>
</protein>
<feature type="domain" description="Peptidase C14 caspase" evidence="3">
    <location>
        <begin position="21"/>
        <end position="404"/>
    </location>
</feature>
<dbReference type="GO" id="GO:0006508">
    <property type="term" value="P:proteolysis"/>
    <property type="evidence" value="ECO:0007669"/>
    <property type="project" value="InterPro"/>
</dbReference>
<keyword evidence="5" id="KW-1185">Reference proteome</keyword>
<dbReference type="GO" id="GO:0005737">
    <property type="term" value="C:cytoplasm"/>
    <property type="evidence" value="ECO:0007669"/>
    <property type="project" value="TreeGrafter"/>
</dbReference>
<dbReference type="EMBL" id="NBII01000010">
    <property type="protein sequence ID" value="PAV15401.1"/>
    <property type="molecule type" value="Genomic_DNA"/>
</dbReference>
<evidence type="ECO:0000313" key="4">
    <source>
        <dbReference type="EMBL" id="PAV15401.1"/>
    </source>
</evidence>
<proteinExistence type="inferred from homology"/>
<evidence type="ECO:0000256" key="2">
    <source>
        <dbReference type="SAM" id="MobiDB-lite"/>
    </source>
</evidence>
<reference evidence="4 5" key="1">
    <citation type="journal article" date="2017" name="Mol. Ecol.">
        <title>Comparative and population genomic landscape of Phellinus noxius: A hypervariable fungus causing root rot in trees.</title>
        <authorList>
            <person name="Chung C.L."/>
            <person name="Lee T.J."/>
            <person name="Akiba M."/>
            <person name="Lee H.H."/>
            <person name="Kuo T.H."/>
            <person name="Liu D."/>
            <person name="Ke H.M."/>
            <person name="Yokoi T."/>
            <person name="Roa M.B."/>
            <person name="Lu M.J."/>
            <person name="Chang Y.Y."/>
            <person name="Ann P.J."/>
            <person name="Tsai J.N."/>
            <person name="Chen C.Y."/>
            <person name="Tzean S.S."/>
            <person name="Ota Y."/>
            <person name="Hattori T."/>
            <person name="Sahashi N."/>
            <person name="Liou R.F."/>
            <person name="Kikuchi T."/>
            <person name="Tsai I.J."/>
        </authorList>
    </citation>
    <scope>NUCLEOTIDE SEQUENCE [LARGE SCALE GENOMIC DNA]</scope>
    <source>
        <strain evidence="4 5">FFPRI411160</strain>
    </source>
</reference>
<comment type="similarity">
    <text evidence="1">Belongs to the peptidase C14B family.</text>
</comment>
<dbReference type="InParanoid" id="A0A286U743"/>
<evidence type="ECO:0000259" key="3">
    <source>
        <dbReference type="Pfam" id="PF00656"/>
    </source>
</evidence>
<dbReference type="Pfam" id="PF00656">
    <property type="entry name" value="Peptidase_C14"/>
    <property type="match status" value="1"/>
</dbReference>
<dbReference type="GO" id="GO:0004197">
    <property type="term" value="F:cysteine-type endopeptidase activity"/>
    <property type="evidence" value="ECO:0007669"/>
    <property type="project" value="InterPro"/>
</dbReference>
<accession>A0A286U743</accession>
<name>A0A286U743_9AGAM</name>
<dbReference type="PANTHER" id="PTHR48104:SF30">
    <property type="entry name" value="METACASPASE-1"/>
    <property type="match status" value="1"/>
</dbReference>
<dbReference type="InterPro" id="IPR050452">
    <property type="entry name" value="Metacaspase"/>
</dbReference>
<organism evidence="4 5">
    <name type="scientific">Pyrrhoderma noxium</name>
    <dbReference type="NCBI Taxonomy" id="2282107"/>
    <lineage>
        <taxon>Eukaryota</taxon>
        <taxon>Fungi</taxon>
        <taxon>Dikarya</taxon>
        <taxon>Basidiomycota</taxon>
        <taxon>Agaricomycotina</taxon>
        <taxon>Agaricomycetes</taxon>
        <taxon>Hymenochaetales</taxon>
        <taxon>Hymenochaetaceae</taxon>
        <taxon>Pyrrhoderma</taxon>
    </lineage>
</organism>
<evidence type="ECO:0000313" key="5">
    <source>
        <dbReference type="Proteomes" id="UP000217199"/>
    </source>
</evidence>
<dbReference type="InterPro" id="IPR011600">
    <property type="entry name" value="Pept_C14_caspase"/>
</dbReference>
<gene>
    <name evidence="4" type="ORF">PNOK_0916400</name>
</gene>
<dbReference type="Gene3D" id="3.40.50.12660">
    <property type="match status" value="1"/>
</dbReference>
<comment type="caution">
    <text evidence="4">The sequence shown here is derived from an EMBL/GenBank/DDBJ whole genome shotgun (WGS) entry which is preliminary data.</text>
</comment>
<dbReference type="AlphaFoldDB" id="A0A286U743"/>
<dbReference type="PANTHER" id="PTHR48104">
    <property type="entry name" value="METACASPASE-4"/>
    <property type="match status" value="1"/>
</dbReference>
<dbReference type="Proteomes" id="UP000217199">
    <property type="component" value="Unassembled WGS sequence"/>
</dbReference>
<sequence>MAPPYGCRALSISNAAGVGARKALLVAIAYNDLNKKHPGESFRLPGAHKDPFVMERLLIDMYGYKKSDIIILMDDGSGKYAEPTRENMVAHLKSLVENARPGDHFVFHFSGHGSQIECENGKEADGFDEVIWPSDVVYDPSEDDEHKRATNFIQDDDLKKILVDDLPDYSRLTVLFDCCHSGTSLDLPHHKATNRFDHKWVSPTSEKGDSLPFSEKCIRKASSDAVSGENSRKNSLRESVALIDTTNTQPRSSMESVLANVTNSPRNMSLDDTDDPMGVTSRSSTKDSSKRPRPRKRMSSMGMKMPHQTLGPNVSSVAPTTLSILKETGDLVSEPSEISSPIARTKEIVSDSKAYVTSWSACADDQLGIDSKKGGVLTMTLVKLLRDNRNRTNRDMLVGLSEGLFKKGKEAKRYFRKNNTLEGCELPQPKPCLGSLQPTDEIYNDTFIF</sequence>
<evidence type="ECO:0000256" key="1">
    <source>
        <dbReference type="ARBA" id="ARBA00009005"/>
    </source>
</evidence>
<dbReference type="OrthoDB" id="3223806at2759"/>
<feature type="compositionally biased region" description="Polar residues" evidence="2">
    <location>
        <begin position="244"/>
        <end position="267"/>
    </location>
</feature>
<feature type="region of interest" description="Disordered" evidence="2">
    <location>
        <begin position="222"/>
        <end position="316"/>
    </location>
</feature>